<evidence type="ECO:0000313" key="1">
    <source>
        <dbReference type="EMBL" id="KAI3743885.1"/>
    </source>
</evidence>
<comment type="caution">
    <text evidence="1">The sequence shown here is derived from an EMBL/GenBank/DDBJ whole genome shotgun (WGS) entry which is preliminary data.</text>
</comment>
<name>A0ACB9DBN5_9ASTR</name>
<accession>A0ACB9DBN5</accession>
<gene>
    <name evidence="1" type="ORF">L1987_56952</name>
</gene>
<protein>
    <submittedName>
        <fullName evidence="1">Uncharacterized protein</fullName>
    </submittedName>
</protein>
<proteinExistence type="predicted"/>
<dbReference type="EMBL" id="CM042036">
    <property type="protein sequence ID" value="KAI3743885.1"/>
    <property type="molecule type" value="Genomic_DNA"/>
</dbReference>
<keyword evidence="2" id="KW-1185">Reference proteome</keyword>
<evidence type="ECO:0000313" key="2">
    <source>
        <dbReference type="Proteomes" id="UP001056120"/>
    </source>
</evidence>
<dbReference type="Proteomes" id="UP001056120">
    <property type="component" value="Linkage Group LG19"/>
</dbReference>
<reference evidence="2" key="1">
    <citation type="journal article" date="2022" name="Mol. Ecol. Resour.">
        <title>The genomes of chicory, endive, great burdock and yacon provide insights into Asteraceae palaeo-polyploidization history and plant inulin production.</title>
        <authorList>
            <person name="Fan W."/>
            <person name="Wang S."/>
            <person name="Wang H."/>
            <person name="Wang A."/>
            <person name="Jiang F."/>
            <person name="Liu H."/>
            <person name="Zhao H."/>
            <person name="Xu D."/>
            <person name="Zhang Y."/>
        </authorList>
    </citation>
    <scope>NUCLEOTIDE SEQUENCE [LARGE SCALE GENOMIC DNA]</scope>
    <source>
        <strain evidence="2">cv. Yunnan</strain>
    </source>
</reference>
<sequence length="71" mass="8515">MFSAMTGEETYLLKNEIEDTFMRLLRYFPEGAVNVYINNHDQQFSPNRNKSKVDKNVRLDSEDRQRNKKSR</sequence>
<reference evidence="1 2" key="2">
    <citation type="journal article" date="2022" name="Mol. Ecol. Resour.">
        <title>The genomes of chicory, endive, great burdock and yacon provide insights into Asteraceae paleo-polyploidization history and plant inulin production.</title>
        <authorList>
            <person name="Fan W."/>
            <person name="Wang S."/>
            <person name="Wang H."/>
            <person name="Wang A."/>
            <person name="Jiang F."/>
            <person name="Liu H."/>
            <person name="Zhao H."/>
            <person name="Xu D."/>
            <person name="Zhang Y."/>
        </authorList>
    </citation>
    <scope>NUCLEOTIDE SEQUENCE [LARGE SCALE GENOMIC DNA]</scope>
    <source>
        <strain evidence="2">cv. Yunnan</strain>
        <tissue evidence="1">Leaves</tissue>
    </source>
</reference>
<organism evidence="1 2">
    <name type="scientific">Smallanthus sonchifolius</name>
    <dbReference type="NCBI Taxonomy" id="185202"/>
    <lineage>
        <taxon>Eukaryota</taxon>
        <taxon>Viridiplantae</taxon>
        <taxon>Streptophyta</taxon>
        <taxon>Embryophyta</taxon>
        <taxon>Tracheophyta</taxon>
        <taxon>Spermatophyta</taxon>
        <taxon>Magnoliopsida</taxon>
        <taxon>eudicotyledons</taxon>
        <taxon>Gunneridae</taxon>
        <taxon>Pentapetalae</taxon>
        <taxon>asterids</taxon>
        <taxon>campanulids</taxon>
        <taxon>Asterales</taxon>
        <taxon>Asteraceae</taxon>
        <taxon>Asteroideae</taxon>
        <taxon>Heliantheae alliance</taxon>
        <taxon>Millerieae</taxon>
        <taxon>Smallanthus</taxon>
    </lineage>
</organism>